<organism evidence="2 3">
    <name type="scientific">Parendozoicomonas callyspongiae</name>
    <dbReference type="NCBI Taxonomy" id="2942213"/>
    <lineage>
        <taxon>Bacteria</taxon>
        <taxon>Pseudomonadati</taxon>
        <taxon>Pseudomonadota</taxon>
        <taxon>Gammaproteobacteria</taxon>
        <taxon>Oceanospirillales</taxon>
        <taxon>Endozoicomonadaceae</taxon>
        <taxon>Parendozoicomonas</taxon>
    </lineage>
</organism>
<keyword evidence="1" id="KW-0472">Membrane</keyword>
<accession>A0ABT0PH66</accession>
<evidence type="ECO:0000313" key="3">
    <source>
        <dbReference type="Proteomes" id="UP001203338"/>
    </source>
</evidence>
<reference evidence="2 3" key="1">
    <citation type="submission" date="2022-05" db="EMBL/GenBank/DDBJ databases">
        <authorList>
            <person name="Park J.-S."/>
        </authorList>
    </citation>
    <scope>NUCLEOTIDE SEQUENCE [LARGE SCALE GENOMIC DNA]</scope>
    <source>
        <strain evidence="2 3">2012CJ34-2</strain>
    </source>
</reference>
<dbReference type="InterPro" id="IPR021344">
    <property type="entry name" value="DUF2970"/>
</dbReference>
<protein>
    <submittedName>
        <fullName evidence="2">DUF2970 domain-containing protein</fullName>
    </submittedName>
</protein>
<evidence type="ECO:0000313" key="2">
    <source>
        <dbReference type="EMBL" id="MCL6269848.1"/>
    </source>
</evidence>
<dbReference type="RefSeq" id="WP_249698947.1">
    <property type="nucleotide sequence ID" value="NZ_JAMFLX010000008.1"/>
</dbReference>
<keyword evidence="1" id="KW-1133">Transmembrane helix</keyword>
<feature type="transmembrane region" description="Helical" evidence="1">
    <location>
        <begin position="42"/>
        <end position="65"/>
    </location>
</feature>
<dbReference type="Proteomes" id="UP001203338">
    <property type="component" value="Unassembled WGS sequence"/>
</dbReference>
<keyword evidence="3" id="KW-1185">Reference proteome</keyword>
<name>A0ABT0PH66_9GAMM</name>
<dbReference type="EMBL" id="JAMFLX010000008">
    <property type="protein sequence ID" value="MCL6269848.1"/>
    <property type="molecule type" value="Genomic_DNA"/>
</dbReference>
<proteinExistence type="predicted"/>
<keyword evidence="1" id="KW-0812">Transmembrane</keyword>
<gene>
    <name evidence="2" type="ORF">M3P05_07825</name>
</gene>
<comment type="caution">
    <text evidence="2">The sequence shown here is derived from an EMBL/GenBank/DDBJ whole genome shotgun (WGS) entry which is preliminary data.</text>
</comment>
<sequence>MIEKDKKPGVFSVIQSTLAAAFGVQSEKKRQQDFANGHPGYYIISGIIFTALFVVGLALLVGYIVD</sequence>
<evidence type="ECO:0000256" key="1">
    <source>
        <dbReference type="SAM" id="Phobius"/>
    </source>
</evidence>
<dbReference type="Pfam" id="PF11174">
    <property type="entry name" value="DUF2970"/>
    <property type="match status" value="1"/>
</dbReference>